<dbReference type="Proteomes" id="UP001429580">
    <property type="component" value="Unassembled WGS sequence"/>
</dbReference>
<keyword evidence="2" id="KW-0732">Signal</keyword>
<evidence type="ECO:0000313" key="4">
    <source>
        <dbReference type="Proteomes" id="UP001429580"/>
    </source>
</evidence>
<feature type="signal peptide" evidence="2">
    <location>
        <begin position="1"/>
        <end position="20"/>
    </location>
</feature>
<organism evidence="3 4">
    <name type="scientific">Pseudochelatococcus lubricantis</name>
    <dbReference type="NCBI Taxonomy" id="1538102"/>
    <lineage>
        <taxon>Bacteria</taxon>
        <taxon>Pseudomonadati</taxon>
        <taxon>Pseudomonadota</taxon>
        <taxon>Alphaproteobacteria</taxon>
        <taxon>Hyphomicrobiales</taxon>
        <taxon>Chelatococcaceae</taxon>
        <taxon>Pseudochelatococcus</taxon>
    </lineage>
</organism>
<evidence type="ECO:0000256" key="2">
    <source>
        <dbReference type="SAM" id="SignalP"/>
    </source>
</evidence>
<comment type="caution">
    <text evidence="3">The sequence shown here is derived from an EMBL/GenBank/DDBJ whole genome shotgun (WGS) entry which is preliminary data.</text>
</comment>
<sequence length="318" mass="32370">MYRLLSAGLALSLMAGSALAQTAFPTQPITVVVGFAPGGGMDTMARLVSGEISPQLGQPVIVENRPGAAGTLAPAFVASAKPDGYTIYAGETSAILGPVFQGNVGYDPVKSFTPIARIAVAPHALVANPGVGVSTVAQFIDLVSKNPGEYFYASPGTATLQYLAGEMLKDAAGIEMEAVHFQGGAPSVAAVVSGEVPFGIVSLSAAAAQAEGGKLVILGHTGPERVKGFEKIPPIAETIKGFEAMPSQFIMAPAGTPQEIVDRITGAIARAYEGEKLPGQLTRAGLIPAFQTGGEVSAELPAIAKKLTEVAISVRDGT</sequence>
<dbReference type="PIRSF" id="PIRSF017082">
    <property type="entry name" value="YflP"/>
    <property type="match status" value="1"/>
</dbReference>
<evidence type="ECO:0000256" key="1">
    <source>
        <dbReference type="ARBA" id="ARBA00006987"/>
    </source>
</evidence>
<keyword evidence="4" id="KW-1185">Reference proteome</keyword>
<evidence type="ECO:0000313" key="3">
    <source>
        <dbReference type="EMBL" id="NIJ59949.1"/>
    </source>
</evidence>
<dbReference type="Gene3D" id="3.40.190.10">
    <property type="entry name" value="Periplasmic binding protein-like II"/>
    <property type="match status" value="1"/>
</dbReference>
<accession>A0ABX0V775</accession>
<reference evidence="3 4" key="1">
    <citation type="submission" date="2020-03" db="EMBL/GenBank/DDBJ databases">
        <title>Genomic Encyclopedia of Type Strains, Phase IV (KMG-IV): sequencing the most valuable type-strain genomes for metagenomic binning, comparative biology and taxonomic classification.</title>
        <authorList>
            <person name="Goeker M."/>
        </authorList>
    </citation>
    <scope>NUCLEOTIDE SEQUENCE [LARGE SCALE GENOMIC DNA]</scope>
    <source>
        <strain evidence="3 4">DSM 103870</strain>
    </source>
</reference>
<gene>
    <name evidence="3" type="ORF">FHS82_003810</name>
</gene>
<dbReference type="SUPFAM" id="SSF53850">
    <property type="entry name" value="Periplasmic binding protein-like II"/>
    <property type="match status" value="1"/>
</dbReference>
<dbReference type="RefSeq" id="WP_166955855.1">
    <property type="nucleotide sequence ID" value="NZ_JAASQI010000011.1"/>
</dbReference>
<dbReference type="InterPro" id="IPR042100">
    <property type="entry name" value="Bug_dom1"/>
</dbReference>
<dbReference type="PANTHER" id="PTHR42928">
    <property type="entry name" value="TRICARBOXYLATE-BINDING PROTEIN"/>
    <property type="match status" value="1"/>
</dbReference>
<dbReference type="EMBL" id="JAASQI010000011">
    <property type="protein sequence ID" value="NIJ59949.1"/>
    <property type="molecule type" value="Genomic_DNA"/>
</dbReference>
<dbReference type="Gene3D" id="3.40.190.150">
    <property type="entry name" value="Bordetella uptake gene, domain 1"/>
    <property type="match status" value="1"/>
</dbReference>
<dbReference type="PANTHER" id="PTHR42928:SF5">
    <property type="entry name" value="BLR1237 PROTEIN"/>
    <property type="match status" value="1"/>
</dbReference>
<proteinExistence type="inferred from homology"/>
<dbReference type="CDD" id="cd07012">
    <property type="entry name" value="PBP2_Bug_TTT"/>
    <property type="match status" value="1"/>
</dbReference>
<name>A0ABX0V775_9HYPH</name>
<protein>
    <submittedName>
        <fullName evidence="3">Tripartite-type tricarboxylate transporter receptor subunit TctC</fullName>
    </submittedName>
</protein>
<comment type="similarity">
    <text evidence="1">Belongs to the UPF0065 (bug) family.</text>
</comment>
<keyword evidence="3" id="KW-0675">Receptor</keyword>
<dbReference type="Pfam" id="PF03401">
    <property type="entry name" value="TctC"/>
    <property type="match status" value="1"/>
</dbReference>
<feature type="chain" id="PRO_5047386286" evidence="2">
    <location>
        <begin position="21"/>
        <end position="318"/>
    </location>
</feature>
<dbReference type="InterPro" id="IPR005064">
    <property type="entry name" value="BUG"/>
</dbReference>